<organism evidence="1 2">
    <name type="scientific">Methanomethylophilus alvi (strain Mx1201)</name>
    <dbReference type="NCBI Taxonomy" id="1236689"/>
    <lineage>
        <taxon>Archaea</taxon>
        <taxon>Methanobacteriati</taxon>
        <taxon>Thermoplasmatota</taxon>
        <taxon>Thermoplasmata</taxon>
        <taxon>Methanomassiliicoccales</taxon>
        <taxon>Methanomethylophilaceae</taxon>
        <taxon>Methanomethylophilus</taxon>
    </lineage>
</organism>
<protein>
    <submittedName>
        <fullName evidence="1">Uncharacterized protein</fullName>
    </submittedName>
</protein>
<evidence type="ECO:0000313" key="2">
    <source>
        <dbReference type="Proteomes" id="UP000012672"/>
    </source>
</evidence>
<dbReference type="AlphaFoldDB" id="M9SK40"/>
<dbReference type="GeneID" id="42317391"/>
<dbReference type="EMBL" id="CP004049">
    <property type="protein sequence ID" value="AGI85842.1"/>
    <property type="molecule type" value="Genomic_DNA"/>
</dbReference>
<dbReference type="Proteomes" id="UP000012672">
    <property type="component" value="Chromosome"/>
</dbReference>
<dbReference type="RefSeq" id="WP_015504989.1">
    <property type="nucleotide sequence ID" value="NC_020913.1"/>
</dbReference>
<reference evidence="1 2" key="1">
    <citation type="journal article" date="2012" name="J. Bacteriol.">
        <title>Genome sequence of 'Candidatus Methanomethylophilus alvus' Mx1201, a methanogenic archaeon from the human gut belonging to a seventh order of methanogens.</title>
        <authorList>
            <person name="Borrel G."/>
            <person name="Harris H.M."/>
            <person name="Tottey W."/>
            <person name="Mihajlovski A."/>
            <person name="Parisot N."/>
            <person name="Peyretaillade E."/>
            <person name="Peyret P."/>
            <person name="Gribaldo S."/>
            <person name="O'Toole P.W."/>
            <person name="Brugere J.F."/>
        </authorList>
    </citation>
    <scope>NUCLEOTIDE SEQUENCE [LARGE SCALE GENOMIC DNA]</scope>
    <source>
        <strain evidence="1 2">Mx1201</strain>
    </source>
</reference>
<dbReference type="KEGG" id="max:MMALV_11090"/>
<keyword evidence="2" id="KW-1185">Reference proteome</keyword>
<dbReference type="HOGENOM" id="CLU_2968262_0_0_2"/>
<dbReference type="InParanoid" id="M9SK40"/>
<gene>
    <name evidence="1" type="ORF">MMALV_11090</name>
</gene>
<proteinExistence type="predicted"/>
<name>M9SK40_METAX</name>
<evidence type="ECO:0000313" key="1">
    <source>
        <dbReference type="EMBL" id="AGI85842.1"/>
    </source>
</evidence>
<sequence>MAKAITMECLGNSAELVRVSVWAPYLSMEKKEELEEMLEDFVRRLWMDLSDPDSAYLG</sequence>
<accession>M9SK40</accession>